<keyword evidence="3" id="KW-1185">Reference proteome</keyword>
<dbReference type="Pfam" id="PF03992">
    <property type="entry name" value="ABM"/>
    <property type="match status" value="1"/>
</dbReference>
<reference evidence="2 3" key="1">
    <citation type="submission" date="2016-10" db="EMBL/GenBank/DDBJ databases">
        <title>Complete genome sequences of three Cupriavidus strains isolated from various Malaysian environments.</title>
        <authorList>
            <person name="Abdullah A.A.-A."/>
            <person name="Shafie N.A.H."/>
            <person name="Lau N.S."/>
        </authorList>
    </citation>
    <scope>NUCLEOTIDE SEQUENCE [LARGE SCALE GENOMIC DNA]</scope>
    <source>
        <strain evidence="2 3">USMAA1020</strain>
    </source>
</reference>
<evidence type="ECO:0000259" key="1">
    <source>
        <dbReference type="PROSITE" id="PS51725"/>
    </source>
</evidence>
<accession>A0A1D9IA88</accession>
<protein>
    <recommendedName>
        <fullName evidence="1">ABM domain-containing protein</fullName>
    </recommendedName>
</protein>
<dbReference type="Gene3D" id="3.30.70.100">
    <property type="match status" value="1"/>
</dbReference>
<evidence type="ECO:0000313" key="3">
    <source>
        <dbReference type="Proteomes" id="UP000177515"/>
    </source>
</evidence>
<name>A0A1D9IA88_9BURK</name>
<proteinExistence type="predicted"/>
<dbReference type="InterPro" id="IPR011008">
    <property type="entry name" value="Dimeric_a/b-barrel"/>
</dbReference>
<dbReference type="SUPFAM" id="SSF54909">
    <property type="entry name" value="Dimeric alpha+beta barrel"/>
    <property type="match status" value="1"/>
</dbReference>
<sequence length="127" mass="13767">MSFPAETPVPPYYAVIFTSTRTPGDEGYGAMADHMEQLAATMPGFLGVESVRDAGSAGAPGITVAYWASLEAIAGWKAHGEHQLAQRLGRERWYEDYRVRVCKVEREYGFSRAADAGAPAGEAVRAR</sequence>
<dbReference type="PANTHER" id="PTHR37811">
    <property type="entry name" value="BLL5343 PROTEIN"/>
    <property type="match status" value="1"/>
</dbReference>
<gene>
    <name evidence="2" type="ORF">BKK80_24605</name>
</gene>
<organism evidence="2 3">
    <name type="scientific">Cupriavidus malaysiensis</name>
    <dbReference type="NCBI Taxonomy" id="367825"/>
    <lineage>
        <taxon>Bacteria</taxon>
        <taxon>Pseudomonadati</taxon>
        <taxon>Pseudomonadota</taxon>
        <taxon>Betaproteobacteria</taxon>
        <taxon>Burkholderiales</taxon>
        <taxon>Burkholderiaceae</taxon>
        <taxon>Cupriavidus</taxon>
    </lineage>
</organism>
<dbReference type="PROSITE" id="PS51725">
    <property type="entry name" value="ABM"/>
    <property type="match status" value="1"/>
</dbReference>
<dbReference type="InterPro" id="IPR007138">
    <property type="entry name" value="ABM_dom"/>
</dbReference>
<dbReference type="InterPro" id="IPR052936">
    <property type="entry name" value="Jasmonate_Hydroxylase-like"/>
</dbReference>
<dbReference type="PANTHER" id="PTHR37811:SF2">
    <property type="entry name" value="ABM DOMAIN-CONTAINING PROTEIN"/>
    <property type="match status" value="1"/>
</dbReference>
<dbReference type="EMBL" id="CP017755">
    <property type="protein sequence ID" value="AOZ09037.1"/>
    <property type="molecule type" value="Genomic_DNA"/>
</dbReference>
<dbReference type="Proteomes" id="UP000177515">
    <property type="component" value="Chromosome 2"/>
</dbReference>
<dbReference type="RefSeq" id="WP_071021292.1">
    <property type="nucleotide sequence ID" value="NZ_CP017755.1"/>
</dbReference>
<evidence type="ECO:0000313" key="2">
    <source>
        <dbReference type="EMBL" id="AOZ09037.1"/>
    </source>
</evidence>
<feature type="domain" description="ABM" evidence="1">
    <location>
        <begin position="12"/>
        <end position="101"/>
    </location>
</feature>